<reference evidence="2" key="1">
    <citation type="submission" date="2022-06" db="EMBL/GenBank/DDBJ databases">
        <title>Diverse halophilic archaea isolated from saline environments.</title>
        <authorList>
            <person name="Cui H.-L."/>
        </authorList>
    </citation>
    <scope>NUCLEOTIDE SEQUENCE</scope>
    <source>
        <strain evidence="2">WLHS1</strain>
    </source>
</reference>
<dbReference type="Pfam" id="PF07366">
    <property type="entry name" value="SnoaL"/>
    <property type="match status" value="1"/>
</dbReference>
<proteinExistence type="predicted"/>
<dbReference type="GO" id="GO:0030638">
    <property type="term" value="P:polyketide metabolic process"/>
    <property type="evidence" value="ECO:0007669"/>
    <property type="project" value="InterPro"/>
</dbReference>
<evidence type="ECO:0000313" key="2">
    <source>
        <dbReference type="EMBL" id="UTF52259.1"/>
    </source>
</evidence>
<accession>A0A9E7N5S6</accession>
<keyword evidence="3" id="KW-1185">Reference proteome</keyword>
<dbReference type="InterPro" id="IPR009959">
    <property type="entry name" value="Cyclase_SnoaL-like"/>
</dbReference>
<organism evidence="2 3">
    <name type="scientific">Natronosalvus rutilus</name>
    <dbReference type="NCBI Taxonomy" id="2953753"/>
    <lineage>
        <taxon>Archaea</taxon>
        <taxon>Methanobacteriati</taxon>
        <taxon>Methanobacteriota</taxon>
        <taxon>Stenosarchaea group</taxon>
        <taxon>Halobacteria</taxon>
        <taxon>Halobacteriales</taxon>
        <taxon>Natrialbaceae</taxon>
        <taxon>Natronosalvus</taxon>
    </lineage>
</organism>
<feature type="region of interest" description="Disordered" evidence="1">
    <location>
        <begin position="1"/>
        <end position="24"/>
    </location>
</feature>
<protein>
    <submittedName>
        <fullName evidence="2">Ester cyclase</fullName>
    </submittedName>
</protein>
<dbReference type="AlphaFoldDB" id="A0A9E7N5S6"/>
<gene>
    <name evidence="2" type="ORF">NGM29_10670</name>
</gene>
<dbReference type="RefSeq" id="WP_254156113.1">
    <property type="nucleotide sequence ID" value="NZ_CP100355.1"/>
</dbReference>
<dbReference type="PANTHER" id="PTHR38436:SF1">
    <property type="entry name" value="ESTER CYCLASE"/>
    <property type="match status" value="1"/>
</dbReference>
<dbReference type="PANTHER" id="PTHR38436">
    <property type="entry name" value="POLYKETIDE CYCLASE SNOAL-LIKE DOMAIN"/>
    <property type="match status" value="1"/>
</dbReference>
<dbReference type="InterPro" id="IPR032710">
    <property type="entry name" value="NTF2-like_dom_sf"/>
</dbReference>
<dbReference type="KEGG" id="sawl:NGM29_10670"/>
<evidence type="ECO:0000313" key="3">
    <source>
        <dbReference type="Proteomes" id="UP001056855"/>
    </source>
</evidence>
<dbReference type="Gene3D" id="3.10.450.50">
    <property type="match status" value="1"/>
</dbReference>
<dbReference type="Proteomes" id="UP001056855">
    <property type="component" value="Chromosome"/>
</dbReference>
<name>A0A9E7N5S6_9EURY</name>
<evidence type="ECO:0000256" key="1">
    <source>
        <dbReference type="SAM" id="MobiDB-lite"/>
    </source>
</evidence>
<dbReference type="GeneID" id="73290514"/>
<dbReference type="SUPFAM" id="SSF54427">
    <property type="entry name" value="NTF2-like"/>
    <property type="match status" value="1"/>
</dbReference>
<sequence>MKCSVRDSNPGHCRERGPTDSQSRRIATSLRDVIEVWEDHDLNAINEIYTSDYRGQDFPLQIPVTRTRYRKLASLFITTFPDCSIEVETLTADEDFINFEWIFTGTHTGTVYGTPPSYAAVSFTGKGRHRHENGKVAEVWMDVDWKHLYTQLARGYWTRFQ</sequence>
<dbReference type="EMBL" id="CP100355">
    <property type="protein sequence ID" value="UTF52259.1"/>
    <property type="molecule type" value="Genomic_DNA"/>
</dbReference>